<accession>A0AAV4CAH8</accession>
<evidence type="ECO:0000313" key="2">
    <source>
        <dbReference type="Proteomes" id="UP000735302"/>
    </source>
</evidence>
<organism evidence="1 2">
    <name type="scientific">Plakobranchus ocellatus</name>
    <dbReference type="NCBI Taxonomy" id="259542"/>
    <lineage>
        <taxon>Eukaryota</taxon>
        <taxon>Metazoa</taxon>
        <taxon>Spiralia</taxon>
        <taxon>Lophotrochozoa</taxon>
        <taxon>Mollusca</taxon>
        <taxon>Gastropoda</taxon>
        <taxon>Heterobranchia</taxon>
        <taxon>Euthyneura</taxon>
        <taxon>Panpulmonata</taxon>
        <taxon>Sacoglossa</taxon>
        <taxon>Placobranchoidea</taxon>
        <taxon>Plakobranchidae</taxon>
        <taxon>Plakobranchus</taxon>
    </lineage>
</organism>
<dbReference type="AlphaFoldDB" id="A0AAV4CAH8"/>
<evidence type="ECO:0000313" key="1">
    <source>
        <dbReference type="EMBL" id="GFO29721.1"/>
    </source>
</evidence>
<protein>
    <submittedName>
        <fullName evidence="1">Uncharacterized protein</fullName>
    </submittedName>
</protein>
<dbReference type="Proteomes" id="UP000735302">
    <property type="component" value="Unassembled WGS sequence"/>
</dbReference>
<name>A0AAV4CAH8_9GAST</name>
<reference evidence="1 2" key="1">
    <citation type="journal article" date="2021" name="Elife">
        <title>Chloroplast acquisition without the gene transfer in kleptoplastic sea slugs, Plakobranchus ocellatus.</title>
        <authorList>
            <person name="Maeda T."/>
            <person name="Takahashi S."/>
            <person name="Yoshida T."/>
            <person name="Shimamura S."/>
            <person name="Takaki Y."/>
            <person name="Nagai Y."/>
            <person name="Toyoda A."/>
            <person name="Suzuki Y."/>
            <person name="Arimoto A."/>
            <person name="Ishii H."/>
            <person name="Satoh N."/>
            <person name="Nishiyama T."/>
            <person name="Hasebe M."/>
            <person name="Maruyama T."/>
            <person name="Minagawa J."/>
            <person name="Obokata J."/>
            <person name="Shigenobu S."/>
        </authorList>
    </citation>
    <scope>NUCLEOTIDE SEQUENCE [LARGE SCALE GENOMIC DNA]</scope>
</reference>
<sequence>MTLFLSFSFKSGFTPHLLLTKAWLKSKPQTEKPYSLPYMVWFLPTMLRGKVGDEYMVLCVNQGAGGRARTRNSRVLADLRADSLATMPPTPLFS</sequence>
<comment type="caution">
    <text evidence="1">The sequence shown here is derived from an EMBL/GenBank/DDBJ whole genome shotgun (WGS) entry which is preliminary data.</text>
</comment>
<keyword evidence="2" id="KW-1185">Reference proteome</keyword>
<dbReference type="EMBL" id="BLXT01006199">
    <property type="protein sequence ID" value="GFO29721.1"/>
    <property type="molecule type" value="Genomic_DNA"/>
</dbReference>
<gene>
    <name evidence="1" type="ORF">PoB_005622600</name>
</gene>
<proteinExistence type="predicted"/>